<name>A0A9P8QAB5_WICPI</name>
<organism evidence="2 3">
    <name type="scientific">Wickerhamomyces pijperi</name>
    <name type="common">Yeast</name>
    <name type="synonym">Pichia pijperi</name>
    <dbReference type="NCBI Taxonomy" id="599730"/>
    <lineage>
        <taxon>Eukaryota</taxon>
        <taxon>Fungi</taxon>
        <taxon>Dikarya</taxon>
        <taxon>Ascomycota</taxon>
        <taxon>Saccharomycotina</taxon>
        <taxon>Saccharomycetes</taxon>
        <taxon>Phaffomycetales</taxon>
        <taxon>Wickerhamomycetaceae</taxon>
        <taxon>Wickerhamomyces</taxon>
    </lineage>
</organism>
<reference evidence="2" key="1">
    <citation type="journal article" date="2021" name="Open Biol.">
        <title>Shared evolutionary footprints suggest mitochondrial oxidative damage underlies multiple complex I losses in fungi.</title>
        <authorList>
            <person name="Schikora-Tamarit M.A."/>
            <person name="Marcet-Houben M."/>
            <person name="Nosek J."/>
            <person name="Gabaldon T."/>
        </authorList>
    </citation>
    <scope>NUCLEOTIDE SEQUENCE</scope>
    <source>
        <strain evidence="2">CBS2887</strain>
    </source>
</reference>
<sequence length="265" mass="27800">MLSDSFSLEFSSETSSSHILSSMAFGSESSKSSISSSNSSSSESISSSSEFSWSDKFSFVPAMSPSISTASSLSSSSLSSSLFSSLFGSWASSVSSSSCSTSLELLVAPSPSPKPVPSCRSSSSASEASASLSTTVWKDDCSLVIFWKVIKIWLDNFLNFSSTVITSEVAASWSMAISAASVEASQFLSKMEPNADNLNLISSNKPGSMFKEPSLLAMETVLIEWFKISGNHLKTNLALTNSSATVANGTNSTTLEASESPTILE</sequence>
<evidence type="ECO:0000256" key="1">
    <source>
        <dbReference type="SAM" id="MobiDB-lite"/>
    </source>
</evidence>
<dbReference type="AlphaFoldDB" id="A0A9P8QAB5"/>
<reference evidence="2" key="2">
    <citation type="submission" date="2021-01" db="EMBL/GenBank/DDBJ databases">
        <authorList>
            <person name="Schikora-Tamarit M.A."/>
        </authorList>
    </citation>
    <scope>NUCLEOTIDE SEQUENCE</scope>
    <source>
        <strain evidence="2">CBS2887</strain>
    </source>
</reference>
<protein>
    <submittedName>
        <fullName evidence="2">Uncharacterized protein</fullName>
    </submittedName>
</protein>
<dbReference type="EMBL" id="JAEUBG010001747">
    <property type="protein sequence ID" value="KAH3685855.1"/>
    <property type="molecule type" value="Genomic_DNA"/>
</dbReference>
<proteinExistence type="predicted"/>
<accession>A0A9P8QAB5</accession>
<keyword evidence="3" id="KW-1185">Reference proteome</keyword>
<comment type="caution">
    <text evidence="2">The sequence shown here is derived from an EMBL/GenBank/DDBJ whole genome shotgun (WGS) entry which is preliminary data.</text>
</comment>
<evidence type="ECO:0000313" key="2">
    <source>
        <dbReference type="EMBL" id="KAH3685855.1"/>
    </source>
</evidence>
<gene>
    <name evidence="2" type="ORF">WICPIJ_003143</name>
</gene>
<dbReference type="Proteomes" id="UP000774326">
    <property type="component" value="Unassembled WGS sequence"/>
</dbReference>
<feature type="region of interest" description="Disordered" evidence="1">
    <location>
        <begin position="28"/>
        <end position="51"/>
    </location>
</feature>
<evidence type="ECO:0000313" key="3">
    <source>
        <dbReference type="Proteomes" id="UP000774326"/>
    </source>
</evidence>